<gene>
    <name evidence="8" type="ORF">CHO01_15400</name>
</gene>
<reference evidence="8 9" key="1">
    <citation type="submission" date="2019-07" db="EMBL/GenBank/DDBJ databases">
        <title>Whole genome shotgun sequence of Cellulomonas hominis NBRC 16055.</title>
        <authorList>
            <person name="Hosoyama A."/>
            <person name="Uohara A."/>
            <person name="Ohji S."/>
            <person name="Ichikawa N."/>
        </authorList>
    </citation>
    <scope>NUCLEOTIDE SEQUENCE [LARGE SCALE GENOMIC DNA]</scope>
    <source>
        <strain evidence="8 9">NBRC 16055</strain>
    </source>
</reference>
<keyword evidence="5" id="KW-0418">Kinase</keyword>
<evidence type="ECO:0000256" key="6">
    <source>
        <dbReference type="PROSITE-ProRule" id="PRU00421"/>
    </source>
</evidence>
<name>A0A511FCT6_9CELL</name>
<dbReference type="PROSITE" id="PS51098">
    <property type="entry name" value="PTS_EIIB_TYPE_1"/>
    <property type="match status" value="1"/>
</dbReference>
<keyword evidence="3" id="KW-0808">Transferase</keyword>
<evidence type="ECO:0000313" key="8">
    <source>
        <dbReference type="EMBL" id="GEL46424.1"/>
    </source>
</evidence>
<dbReference type="InterPro" id="IPR036878">
    <property type="entry name" value="Glu_permease_IIB"/>
</dbReference>
<dbReference type="InterPro" id="IPR050429">
    <property type="entry name" value="PTS_Glucose_EIICBA"/>
</dbReference>
<dbReference type="CDD" id="cd00212">
    <property type="entry name" value="PTS_IIB_glc"/>
    <property type="match status" value="1"/>
</dbReference>
<dbReference type="GO" id="GO:0005886">
    <property type="term" value="C:plasma membrane"/>
    <property type="evidence" value="ECO:0007669"/>
    <property type="project" value="TreeGrafter"/>
</dbReference>
<dbReference type="GO" id="GO:0009401">
    <property type="term" value="P:phosphoenolpyruvate-dependent sugar phosphotransferase system"/>
    <property type="evidence" value="ECO:0007669"/>
    <property type="project" value="UniProtKB-KW"/>
</dbReference>
<evidence type="ECO:0000256" key="3">
    <source>
        <dbReference type="ARBA" id="ARBA00022679"/>
    </source>
</evidence>
<dbReference type="InterPro" id="IPR018113">
    <property type="entry name" value="PTrfase_EIIB_Cys"/>
</dbReference>
<dbReference type="InterPro" id="IPR001996">
    <property type="entry name" value="PTS_IIB_1"/>
</dbReference>
<evidence type="ECO:0000259" key="7">
    <source>
        <dbReference type="PROSITE" id="PS51098"/>
    </source>
</evidence>
<dbReference type="GO" id="GO:0008982">
    <property type="term" value="F:protein-N(PI)-phosphohistidine-sugar phosphotransferase activity"/>
    <property type="evidence" value="ECO:0007669"/>
    <property type="project" value="InterPro"/>
</dbReference>
<sequence>MTDGRNRMTRADTGQAAAILAGLGGVDNIDEIEPCTTRLRSLVKEPGRVDPAALRAAGAFGVMVSGRVVQVVIGPSVDTLASDLEDLL</sequence>
<dbReference type="GO" id="GO:0090563">
    <property type="term" value="F:protein-phosphocysteine-sugar phosphotransferase activity"/>
    <property type="evidence" value="ECO:0007669"/>
    <property type="project" value="TreeGrafter"/>
</dbReference>
<keyword evidence="2 8" id="KW-0762">Sugar transport</keyword>
<proteinExistence type="predicted"/>
<comment type="caution">
    <text evidence="8">The sequence shown here is derived from an EMBL/GenBank/DDBJ whole genome shotgun (WGS) entry which is preliminary data.</text>
</comment>
<keyword evidence="4" id="KW-0598">Phosphotransferase system</keyword>
<evidence type="ECO:0000256" key="4">
    <source>
        <dbReference type="ARBA" id="ARBA00022683"/>
    </source>
</evidence>
<dbReference type="Proteomes" id="UP000321723">
    <property type="component" value="Unassembled WGS sequence"/>
</dbReference>
<feature type="active site" description="Phosphocysteine intermediate; for EIIB activity" evidence="6">
    <location>
        <position position="35"/>
    </location>
</feature>
<evidence type="ECO:0000313" key="9">
    <source>
        <dbReference type="Proteomes" id="UP000321723"/>
    </source>
</evidence>
<dbReference type="Pfam" id="PF00367">
    <property type="entry name" value="PTS_EIIB"/>
    <property type="match status" value="1"/>
</dbReference>
<dbReference type="PANTHER" id="PTHR30009">
    <property type="entry name" value="CYTOCHROME C-TYPE SYNTHESIS PROTEIN AND PTS TRANSMEMBRANE COMPONENT"/>
    <property type="match status" value="1"/>
</dbReference>
<evidence type="ECO:0000256" key="2">
    <source>
        <dbReference type="ARBA" id="ARBA00022597"/>
    </source>
</evidence>
<dbReference type="AlphaFoldDB" id="A0A511FCT6"/>
<dbReference type="GO" id="GO:0016301">
    <property type="term" value="F:kinase activity"/>
    <property type="evidence" value="ECO:0007669"/>
    <property type="project" value="UniProtKB-KW"/>
</dbReference>
<keyword evidence="9" id="KW-1185">Reference proteome</keyword>
<evidence type="ECO:0000256" key="1">
    <source>
        <dbReference type="ARBA" id="ARBA00022448"/>
    </source>
</evidence>
<dbReference type="Gene3D" id="3.30.1360.60">
    <property type="entry name" value="Glucose permease domain IIB"/>
    <property type="match status" value="1"/>
</dbReference>
<dbReference type="EMBL" id="BJVQ01000016">
    <property type="protein sequence ID" value="GEL46424.1"/>
    <property type="molecule type" value="Genomic_DNA"/>
</dbReference>
<dbReference type="GO" id="GO:0015764">
    <property type="term" value="P:N-acetylglucosamine transport"/>
    <property type="evidence" value="ECO:0007669"/>
    <property type="project" value="TreeGrafter"/>
</dbReference>
<evidence type="ECO:0000256" key="5">
    <source>
        <dbReference type="ARBA" id="ARBA00022777"/>
    </source>
</evidence>
<organism evidence="8 9">
    <name type="scientific">Cellulomonas hominis</name>
    <dbReference type="NCBI Taxonomy" id="156981"/>
    <lineage>
        <taxon>Bacteria</taxon>
        <taxon>Bacillati</taxon>
        <taxon>Actinomycetota</taxon>
        <taxon>Actinomycetes</taxon>
        <taxon>Micrococcales</taxon>
        <taxon>Cellulomonadaceae</taxon>
        <taxon>Cellulomonas</taxon>
    </lineage>
</organism>
<dbReference type="PANTHER" id="PTHR30009:SF4">
    <property type="entry name" value="PTS SYSTEM N-ACETYLGLUCOSAMINE-SPECIFIC EIICBA COMPONENT"/>
    <property type="match status" value="1"/>
</dbReference>
<dbReference type="SUPFAM" id="SSF55604">
    <property type="entry name" value="Glucose permease domain IIB"/>
    <property type="match status" value="1"/>
</dbReference>
<keyword evidence="1" id="KW-0813">Transport</keyword>
<accession>A0A511FCT6</accession>
<protein>
    <submittedName>
        <fullName evidence="8">PTS sugar transporter</fullName>
    </submittedName>
</protein>
<feature type="domain" description="PTS EIIB type-1" evidence="7">
    <location>
        <begin position="13"/>
        <end position="88"/>
    </location>
</feature>